<evidence type="ECO:0000313" key="3">
    <source>
        <dbReference type="Proteomes" id="UP000199202"/>
    </source>
</evidence>
<dbReference type="Pfam" id="PF01740">
    <property type="entry name" value="STAS"/>
    <property type="match status" value="1"/>
</dbReference>
<dbReference type="CDD" id="cd07043">
    <property type="entry name" value="STAS_anti-anti-sigma_factors"/>
    <property type="match status" value="1"/>
</dbReference>
<dbReference type="PROSITE" id="PS50801">
    <property type="entry name" value="STAS"/>
    <property type="match status" value="1"/>
</dbReference>
<dbReference type="RefSeq" id="WP_090945879.1">
    <property type="nucleotide sequence ID" value="NZ_FNDJ01000033.1"/>
</dbReference>
<evidence type="ECO:0000259" key="1">
    <source>
        <dbReference type="PROSITE" id="PS50801"/>
    </source>
</evidence>
<reference evidence="2 3" key="1">
    <citation type="submission" date="2016-10" db="EMBL/GenBank/DDBJ databases">
        <authorList>
            <person name="de Groot N.N."/>
        </authorList>
    </citation>
    <scope>NUCLEOTIDE SEQUENCE [LARGE SCALE GENOMIC DNA]</scope>
    <source>
        <strain evidence="2 3">CGMCC 4.6533</strain>
    </source>
</reference>
<name>A0A1G9PC76_9ACTN</name>
<accession>A0A1G9PC76</accession>
<dbReference type="EMBL" id="FNDJ01000033">
    <property type="protein sequence ID" value="SDL96153.1"/>
    <property type="molecule type" value="Genomic_DNA"/>
</dbReference>
<dbReference type="Proteomes" id="UP000199202">
    <property type="component" value="Unassembled WGS sequence"/>
</dbReference>
<proteinExistence type="predicted"/>
<dbReference type="Gene3D" id="3.30.750.24">
    <property type="entry name" value="STAS domain"/>
    <property type="match status" value="1"/>
</dbReference>
<dbReference type="STRING" id="633440.SAMN05421869_13395"/>
<evidence type="ECO:0000313" key="2">
    <source>
        <dbReference type="EMBL" id="SDL96153.1"/>
    </source>
</evidence>
<feature type="domain" description="STAS" evidence="1">
    <location>
        <begin position="14"/>
        <end position="78"/>
    </location>
</feature>
<protein>
    <submittedName>
        <fullName evidence="2">Anti-anti-sigma factor</fullName>
    </submittedName>
</protein>
<dbReference type="OrthoDB" id="4628340at2"/>
<sequence>MTTPLDLTPGRRPDGTALLTVAGEIDMSNTAALADAVTAALRGTAGLLVLDLTAVDYLDSAGLAVLFDHAERIEVITGPLLAPVLTISGLTGLVTVHNTEPKKPHTT</sequence>
<dbReference type="InterPro" id="IPR036513">
    <property type="entry name" value="STAS_dom_sf"/>
</dbReference>
<keyword evidence="3" id="KW-1185">Reference proteome</keyword>
<dbReference type="SUPFAM" id="SSF52091">
    <property type="entry name" value="SpoIIaa-like"/>
    <property type="match status" value="1"/>
</dbReference>
<dbReference type="InterPro" id="IPR002645">
    <property type="entry name" value="STAS_dom"/>
</dbReference>
<organism evidence="2 3">
    <name type="scientific">Nonomuraea jiangxiensis</name>
    <dbReference type="NCBI Taxonomy" id="633440"/>
    <lineage>
        <taxon>Bacteria</taxon>
        <taxon>Bacillati</taxon>
        <taxon>Actinomycetota</taxon>
        <taxon>Actinomycetes</taxon>
        <taxon>Streptosporangiales</taxon>
        <taxon>Streptosporangiaceae</taxon>
        <taxon>Nonomuraea</taxon>
    </lineage>
</organism>
<dbReference type="AlphaFoldDB" id="A0A1G9PC76"/>
<gene>
    <name evidence="2" type="ORF">SAMN05421869_13395</name>
</gene>